<dbReference type="Pfam" id="PF22953">
    <property type="entry name" value="SpnB_Rossmann"/>
    <property type="match status" value="1"/>
</dbReference>
<dbReference type="InterPro" id="IPR020807">
    <property type="entry name" value="PKS_DH"/>
</dbReference>
<keyword evidence="4" id="KW-0808">Transferase</keyword>
<dbReference type="Pfam" id="PF13602">
    <property type="entry name" value="ADH_zinc_N_2"/>
    <property type="match status" value="1"/>
</dbReference>
<dbReference type="PROSITE" id="PS52019">
    <property type="entry name" value="PKS_MFAS_DH"/>
    <property type="match status" value="1"/>
</dbReference>
<dbReference type="InterPro" id="IPR006162">
    <property type="entry name" value="Ppantetheine_attach_site"/>
</dbReference>
<evidence type="ECO:0000256" key="7">
    <source>
        <dbReference type="ARBA" id="ARBA00023315"/>
    </source>
</evidence>
<evidence type="ECO:0000259" key="10">
    <source>
        <dbReference type="PROSITE" id="PS52019"/>
    </source>
</evidence>
<feature type="region of interest" description="C-terminal hotdog fold" evidence="8">
    <location>
        <begin position="596"/>
        <end position="731"/>
    </location>
</feature>
<dbReference type="SUPFAM" id="SSF47336">
    <property type="entry name" value="ACP-like"/>
    <property type="match status" value="1"/>
</dbReference>
<dbReference type="FunFam" id="3.90.180.10:FF:000032">
    <property type="entry name" value="Probable polyketide synthase pks1"/>
    <property type="match status" value="1"/>
</dbReference>
<proteinExistence type="predicted"/>
<dbReference type="SUPFAM" id="SSF51735">
    <property type="entry name" value="NAD(P)-binding Rossmann-fold domains"/>
    <property type="match status" value="3"/>
</dbReference>
<dbReference type="Pfam" id="PF21089">
    <property type="entry name" value="PKS_DH_N"/>
    <property type="match status" value="1"/>
</dbReference>
<dbReference type="Pfam" id="PF00698">
    <property type="entry name" value="Acyl_transf_1"/>
    <property type="match status" value="1"/>
</dbReference>
<dbReference type="Gene3D" id="3.40.366.10">
    <property type="entry name" value="Malonyl-Coenzyme A Acyl Carrier Protein, domain 2"/>
    <property type="match status" value="1"/>
</dbReference>
<dbReference type="SMART" id="SM00827">
    <property type="entry name" value="PKS_AT"/>
    <property type="match status" value="1"/>
</dbReference>
<dbReference type="Pfam" id="PF14765">
    <property type="entry name" value="PS-DH"/>
    <property type="match status" value="1"/>
</dbReference>
<dbReference type="InterPro" id="IPR050091">
    <property type="entry name" value="PKS_NRPS_Biosynth_Enz"/>
</dbReference>
<dbReference type="GO" id="GO:0016491">
    <property type="term" value="F:oxidoreductase activity"/>
    <property type="evidence" value="ECO:0007669"/>
    <property type="project" value="InterPro"/>
</dbReference>
<dbReference type="SUPFAM" id="SSF50129">
    <property type="entry name" value="GroES-like"/>
    <property type="match status" value="1"/>
</dbReference>
<dbReference type="InterPro" id="IPR036736">
    <property type="entry name" value="ACP-like_sf"/>
</dbReference>
<evidence type="ECO:0000313" key="11">
    <source>
        <dbReference type="EMBL" id="MCQ8836507.1"/>
    </source>
</evidence>
<comment type="pathway">
    <text evidence="1">Antibiotic biosynthesis.</text>
</comment>
<dbReference type="InterPro" id="IPR011032">
    <property type="entry name" value="GroES-like_sf"/>
</dbReference>
<evidence type="ECO:0000256" key="6">
    <source>
        <dbReference type="ARBA" id="ARBA00023268"/>
    </source>
</evidence>
<evidence type="ECO:0000259" key="9">
    <source>
        <dbReference type="PROSITE" id="PS50075"/>
    </source>
</evidence>
<keyword evidence="7" id="KW-0012">Acyltransferase</keyword>
<dbReference type="FunFam" id="1.10.1200.10:FF:000007">
    <property type="entry name" value="Probable polyketide synthase pks17"/>
    <property type="match status" value="1"/>
</dbReference>
<gene>
    <name evidence="11" type="ORF">NQU54_47875</name>
</gene>
<dbReference type="InterPro" id="IPR016036">
    <property type="entry name" value="Malonyl_transacylase_ACP-bd"/>
</dbReference>
<dbReference type="Pfam" id="PF08659">
    <property type="entry name" value="KR"/>
    <property type="match status" value="1"/>
</dbReference>
<accession>A0A9X2M6V3</accession>
<dbReference type="InterPro" id="IPR049551">
    <property type="entry name" value="PKS_DH_C"/>
</dbReference>
<dbReference type="InterPro" id="IPR014043">
    <property type="entry name" value="Acyl_transferase_dom"/>
</dbReference>
<dbReference type="InterPro" id="IPR020843">
    <property type="entry name" value="ER"/>
</dbReference>
<dbReference type="RefSeq" id="WP_257636538.1">
    <property type="nucleotide sequence ID" value="NZ_JANIIC010000149.1"/>
</dbReference>
<feature type="region of interest" description="N-terminal hotdog fold" evidence="8">
    <location>
        <begin position="461"/>
        <end position="584"/>
    </location>
</feature>
<feature type="domain" description="Carrier" evidence="9">
    <location>
        <begin position="1531"/>
        <end position="1606"/>
    </location>
</feature>
<dbReference type="InterPro" id="IPR042104">
    <property type="entry name" value="PKS_dehydratase_sf"/>
</dbReference>
<name>A0A9X2M6V3_STRMQ</name>
<dbReference type="PROSITE" id="PS00012">
    <property type="entry name" value="PHOSPHOPANTETHEINE"/>
    <property type="match status" value="1"/>
</dbReference>
<dbReference type="GO" id="GO:0017000">
    <property type="term" value="P:antibiotic biosynthetic process"/>
    <property type="evidence" value="ECO:0007669"/>
    <property type="project" value="UniProtKB-KW"/>
</dbReference>
<dbReference type="InterPro" id="IPR020806">
    <property type="entry name" value="PKS_PP-bd"/>
</dbReference>
<dbReference type="PROSITE" id="PS50075">
    <property type="entry name" value="CARRIER"/>
    <property type="match status" value="1"/>
</dbReference>
<dbReference type="PANTHER" id="PTHR43775:SF51">
    <property type="entry name" value="INACTIVE PHENOLPHTHIOCEROL SYNTHESIS POLYKETIDE SYNTHASE TYPE I PKS1-RELATED"/>
    <property type="match status" value="1"/>
</dbReference>
<dbReference type="InterPro" id="IPR049900">
    <property type="entry name" value="PKS_mFAS_DH"/>
</dbReference>
<dbReference type="InterPro" id="IPR013154">
    <property type="entry name" value="ADH-like_N"/>
</dbReference>
<dbReference type="GO" id="GO:0031177">
    <property type="term" value="F:phosphopantetheine binding"/>
    <property type="evidence" value="ECO:0007669"/>
    <property type="project" value="InterPro"/>
</dbReference>
<evidence type="ECO:0000256" key="5">
    <source>
        <dbReference type="ARBA" id="ARBA00023194"/>
    </source>
</evidence>
<dbReference type="Pfam" id="PF00550">
    <property type="entry name" value="PP-binding"/>
    <property type="match status" value="1"/>
</dbReference>
<dbReference type="InterPro" id="IPR009081">
    <property type="entry name" value="PP-bd_ACP"/>
</dbReference>
<dbReference type="PANTHER" id="PTHR43775">
    <property type="entry name" value="FATTY ACID SYNTHASE"/>
    <property type="match status" value="1"/>
</dbReference>
<feature type="domain" description="PKS/mFAS DH" evidence="10">
    <location>
        <begin position="461"/>
        <end position="731"/>
    </location>
</feature>
<dbReference type="Gene3D" id="3.90.180.10">
    <property type="entry name" value="Medium-chain alcohol dehydrogenases, catalytic domain"/>
    <property type="match status" value="1"/>
</dbReference>
<evidence type="ECO:0000313" key="12">
    <source>
        <dbReference type="Proteomes" id="UP001142400"/>
    </source>
</evidence>
<keyword evidence="12" id="KW-1185">Reference proteome</keyword>
<reference evidence="11" key="1">
    <citation type="submission" date="2022-06" db="EMBL/GenBank/DDBJ databases">
        <title>WGS of actinobacteria.</title>
        <authorList>
            <person name="Thawai C."/>
        </authorList>
    </citation>
    <scope>NUCLEOTIDE SEQUENCE</scope>
    <source>
        <strain evidence="11">DSM 42010</strain>
    </source>
</reference>
<sequence>MAGSGGPVPLVLSARSQEAVRAQSAALYRHLSADEELPLGDVARTLATRRTFFEYRAAVLGGDRKTVMEALGALAEGAQHSDALLGPVPAGGGKVVFSFPGQGAQWPGMAQELLDTSAVFTARVEECAAALAPYTDWSLLDVLRQAPGAPSLERVDVVQPVLFAVMVSLAALWDSHGVRPDAVMGHSQGEIAAACVAGALTLQDAARVVALRSRAIVALRGRGGMVAVPLPAERVAADLESWVDRVGIAAFNGASSTVISGETEALEEILAHYGERQVRAKAIPVDYASHSPQVEEVQEEILDALAPIAPVAPRIPVFSTLTGDWADETAFDANYWYRNLRFPVRFASATRSLAEQGHSLHIECSPHPVLTIGLQETLEEMGATGAAIGTLRRDQGGERRFLLALAEAHISGVPVDWDRAVPAGDAFTDLPTYPFEERRYWLDASSPVTEIAELGLRAAGHPLLGASFELAGTGAAVLTGRLALATQPWMSDHAVFGTVLLPGAALVELAVKLGDQTGCPEVEELTLHAPLVVPEQGSVEIQLVAESAGADGRRSFGVHARRNGDRQPWVRHASGVLAPMNPLKPASDGSWPPAGAKRVELSDPYERLADSGYGYGPTFRALRGLWRNGDELYAELELPPKARDDAPAFAIHPALLDAALHPLGLDHGDEVRLPFSWAGIRLHATGAVAARTTLTPQSEGRVRVELSDPSGAPLLTVDSLAMRDASPVLDEDDRPVADAVLLLDWVPTPAGPDASWAPSAWAVLGEAADSTGSGLPRHRHVRALREAVAQGASAPEVALLPVPFADRQDPEAARDVLAQVLTEIQSWLADPALDRSRLVVITRGAVGARPGEDPHNTPGAAVWGLLRTAQSEHPGRFVLADLDSAVDGPGALAAALGTDEPQLALRDGEILTPRLVRSGEHDRLAPPVGGQSWKLDTIGSGTFENLGLMPSPDADRSLAPGEVRVAVRAAGLNFRDTLIALGMYPGDAALGGEAAGTVVAVGEDVPDLAPGDRVMGLFPTGGVAPVAVTDYRLLARMPHHWSYVQAAGVPVVYLTAYFGLRDLADVGPGESLLIHAVTGGVGMAAVQLARHWGLEVYGTAGPGKWDTARRMGVDGDHLASSRDLAFEERFRAATGGRGVDVVLNSLAREFVDASMRLLADGGRFLEMGKTDIRTPEAITAQYPGAAYHPYDLVRDAGPDRIRSIFAELAPLFDSGVLTPLPATVWETARTAAAFRHLAQARHTGKLVVTLPPALNSGGTVLITGGTGTLGALTARHVVERHGVRHLLLLSRSGECATGSAELVEQLTAAGARVTLGACDVADPEALARALEGIPAEHPLTAVIHTAGALEDGTLETLTPGHFDTVMRGKADAAWHLHRLTQKLDLSAFVVFSSLAGTLGSPGQGNYAAANAYVDALVQHRHRHGLPGTALVWGLWTPSSGMTGAMDRADGRRLAGLGIRPVDAADGLALFDAALADGSAVVVPAEADTAVLQAIDEAAIPPLLRDRVRRRARSAAAPAAPHAGMTGPELRRHLLELVRSHVAAVLGHPTPEAIAVGREFKKLGFDSLTAVELRNRLSGAIGERLPATLIFDHPTPAALAEYLCEQIAPAADVAPDLLAELDRLADLLTTTETDEEIRAAIGDRLNALSRGWGGAPGEPVGTTDDELRAAGDDQLFGVIENELGIS</sequence>
<evidence type="ECO:0000256" key="4">
    <source>
        <dbReference type="ARBA" id="ARBA00022679"/>
    </source>
</evidence>
<evidence type="ECO:0000256" key="8">
    <source>
        <dbReference type="PROSITE-ProRule" id="PRU01363"/>
    </source>
</evidence>
<dbReference type="InterPro" id="IPR016035">
    <property type="entry name" value="Acyl_Trfase/lysoPLipase"/>
</dbReference>
<dbReference type="SMART" id="SM00822">
    <property type="entry name" value="PKS_KR"/>
    <property type="match status" value="1"/>
</dbReference>
<dbReference type="CDD" id="cd05195">
    <property type="entry name" value="enoyl_red"/>
    <property type="match status" value="1"/>
</dbReference>
<dbReference type="SUPFAM" id="SSF52151">
    <property type="entry name" value="FabD/lysophospholipase-like"/>
    <property type="match status" value="1"/>
</dbReference>
<dbReference type="InterPro" id="IPR055123">
    <property type="entry name" value="SpnB-like_Rossmann"/>
</dbReference>
<evidence type="ECO:0000256" key="2">
    <source>
        <dbReference type="ARBA" id="ARBA00022450"/>
    </source>
</evidence>
<protein>
    <submittedName>
        <fullName evidence="11">SDR family NAD(P)-dependent oxidoreductase</fullName>
    </submittedName>
</protein>
<dbReference type="FunFam" id="3.40.366.10:FF:000002">
    <property type="entry name" value="Probable polyketide synthase 2"/>
    <property type="match status" value="1"/>
</dbReference>
<dbReference type="Gene3D" id="3.40.50.11460">
    <property type="match status" value="1"/>
</dbReference>
<dbReference type="GO" id="GO:0006633">
    <property type="term" value="P:fatty acid biosynthetic process"/>
    <property type="evidence" value="ECO:0007669"/>
    <property type="project" value="TreeGrafter"/>
</dbReference>
<dbReference type="SMART" id="SM00829">
    <property type="entry name" value="PKS_ER"/>
    <property type="match status" value="1"/>
</dbReference>
<dbReference type="InterPro" id="IPR057326">
    <property type="entry name" value="KR_dom"/>
</dbReference>
<keyword evidence="6" id="KW-0511">Multifunctional enzyme</keyword>
<dbReference type="SMART" id="SM00826">
    <property type="entry name" value="PKS_DH"/>
    <property type="match status" value="1"/>
</dbReference>
<keyword evidence="3" id="KW-0597">Phosphoprotein</keyword>
<dbReference type="InterPro" id="IPR049552">
    <property type="entry name" value="PKS_DH_N"/>
</dbReference>
<dbReference type="CDD" id="cd08956">
    <property type="entry name" value="KR_3_FAS_SDR_x"/>
    <property type="match status" value="1"/>
</dbReference>
<dbReference type="Pfam" id="PF08240">
    <property type="entry name" value="ADH_N"/>
    <property type="match status" value="1"/>
</dbReference>
<dbReference type="FunFam" id="3.40.50.720:FF:000209">
    <property type="entry name" value="Polyketide synthase Pks12"/>
    <property type="match status" value="1"/>
</dbReference>
<dbReference type="Gene3D" id="3.30.70.3290">
    <property type="match status" value="1"/>
</dbReference>
<comment type="caution">
    <text evidence="11">The sequence shown here is derived from an EMBL/GenBank/DDBJ whole genome shotgun (WGS) entry which is preliminary data.</text>
</comment>
<keyword evidence="2" id="KW-0596">Phosphopantetheine</keyword>
<dbReference type="SUPFAM" id="SSF55048">
    <property type="entry name" value="Probable ACP-binding domain of malonyl-CoA ACP transacylase"/>
    <property type="match status" value="1"/>
</dbReference>
<dbReference type="Gene3D" id="3.10.129.110">
    <property type="entry name" value="Polyketide synthase dehydratase"/>
    <property type="match status" value="1"/>
</dbReference>
<dbReference type="SMART" id="SM01294">
    <property type="entry name" value="PKS_PP_betabranch"/>
    <property type="match status" value="1"/>
</dbReference>
<evidence type="ECO:0000256" key="3">
    <source>
        <dbReference type="ARBA" id="ARBA00022553"/>
    </source>
</evidence>
<dbReference type="GO" id="GO:0004312">
    <property type="term" value="F:fatty acid synthase activity"/>
    <property type="evidence" value="ECO:0007669"/>
    <property type="project" value="TreeGrafter"/>
</dbReference>
<feature type="active site" description="Proton acceptor; for dehydratase activity" evidence="8">
    <location>
        <position position="493"/>
    </location>
</feature>
<dbReference type="Gene3D" id="3.40.50.720">
    <property type="entry name" value="NAD(P)-binding Rossmann-like Domain"/>
    <property type="match status" value="1"/>
</dbReference>
<dbReference type="EMBL" id="JANIIC010000149">
    <property type="protein sequence ID" value="MCQ8836507.1"/>
    <property type="molecule type" value="Genomic_DNA"/>
</dbReference>
<organism evidence="11 12">
    <name type="scientific">Streptomyces malaysiensis subsp. samsunensis</name>
    <dbReference type="NCBI Taxonomy" id="459658"/>
    <lineage>
        <taxon>Bacteria</taxon>
        <taxon>Bacillati</taxon>
        <taxon>Actinomycetota</taxon>
        <taxon>Actinomycetes</taxon>
        <taxon>Kitasatosporales</taxon>
        <taxon>Streptomycetaceae</taxon>
        <taxon>Streptomyces</taxon>
        <taxon>Streptomyces violaceusniger group</taxon>
    </lineage>
</organism>
<feature type="active site" description="Proton donor; for dehydratase activity" evidence="8">
    <location>
        <position position="657"/>
    </location>
</feature>
<dbReference type="InterPro" id="IPR036291">
    <property type="entry name" value="NAD(P)-bd_dom_sf"/>
</dbReference>
<keyword evidence="5" id="KW-0045">Antibiotic biosynthesis</keyword>
<dbReference type="Proteomes" id="UP001142400">
    <property type="component" value="Unassembled WGS sequence"/>
</dbReference>
<dbReference type="SMART" id="SM00823">
    <property type="entry name" value="PKS_PP"/>
    <property type="match status" value="1"/>
</dbReference>
<dbReference type="Gene3D" id="1.10.1200.10">
    <property type="entry name" value="ACP-like"/>
    <property type="match status" value="1"/>
</dbReference>
<evidence type="ECO:0000256" key="1">
    <source>
        <dbReference type="ARBA" id="ARBA00004792"/>
    </source>
</evidence>
<dbReference type="Pfam" id="PF22621">
    <property type="entry name" value="CurL-like_PKS_C"/>
    <property type="match status" value="1"/>
</dbReference>
<dbReference type="InterPro" id="IPR013968">
    <property type="entry name" value="PKS_KR"/>
</dbReference>
<dbReference type="InterPro" id="IPR001227">
    <property type="entry name" value="Ac_transferase_dom_sf"/>
</dbReference>